<evidence type="ECO:0000259" key="1">
    <source>
        <dbReference type="Pfam" id="PF24864"/>
    </source>
</evidence>
<evidence type="ECO:0000313" key="3">
    <source>
        <dbReference type="Proteomes" id="UP001175000"/>
    </source>
</evidence>
<accession>A0AA39WQW5</accession>
<feature type="domain" description="DUF7730" evidence="1">
    <location>
        <begin position="13"/>
        <end position="106"/>
    </location>
</feature>
<organism evidence="2 3">
    <name type="scientific">Immersiella caudata</name>
    <dbReference type="NCBI Taxonomy" id="314043"/>
    <lineage>
        <taxon>Eukaryota</taxon>
        <taxon>Fungi</taxon>
        <taxon>Dikarya</taxon>
        <taxon>Ascomycota</taxon>
        <taxon>Pezizomycotina</taxon>
        <taxon>Sordariomycetes</taxon>
        <taxon>Sordariomycetidae</taxon>
        <taxon>Sordariales</taxon>
        <taxon>Lasiosphaeriaceae</taxon>
        <taxon>Immersiella</taxon>
    </lineage>
</organism>
<sequence>MAATVSSWDHPNGQHACPLFAVLSVELRTMVFELALTETVVYPELPRRSLHTRHDHDEPADIEIKDTDSEAEDWFSNGLWPGCEGRTVIYTALLRTCRRVYLETAHLPSWNRETCYAAGIEPPWAVQGMSNN</sequence>
<dbReference type="InterPro" id="IPR056632">
    <property type="entry name" value="DUF7730"/>
</dbReference>
<keyword evidence="3" id="KW-1185">Reference proteome</keyword>
<dbReference type="EMBL" id="JAULSU010000004">
    <property type="protein sequence ID" value="KAK0619923.1"/>
    <property type="molecule type" value="Genomic_DNA"/>
</dbReference>
<dbReference type="Proteomes" id="UP001175000">
    <property type="component" value="Unassembled WGS sequence"/>
</dbReference>
<evidence type="ECO:0000313" key="2">
    <source>
        <dbReference type="EMBL" id="KAK0619923.1"/>
    </source>
</evidence>
<name>A0AA39WQW5_9PEZI</name>
<gene>
    <name evidence="2" type="ORF">B0T14DRAFT_566722</name>
</gene>
<proteinExistence type="predicted"/>
<reference evidence="2" key="1">
    <citation type="submission" date="2023-06" db="EMBL/GenBank/DDBJ databases">
        <title>Genome-scale phylogeny and comparative genomics of the fungal order Sordariales.</title>
        <authorList>
            <consortium name="Lawrence Berkeley National Laboratory"/>
            <person name="Hensen N."/>
            <person name="Bonometti L."/>
            <person name="Westerberg I."/>
            <person name="Brannstrom I.O."/>
            <person name="Guillou S."/>
            <person name="Cros-Aarteil S."/>
            <person name="Calhoun S."/>
            <person name="Haridas S."/>
            <person name="Kuo A."/>
            <person name="Mondo S."/>
            <person name="Pangilinan J."/>
            <person name="Riley R."/>
            <person name="Labutti K."/>
            <person name="Andreopoulos B."/>
            <person name="Lipzen A."/>
            <person name="Chen C."/>
            <person name="Yanf M."/>
            <person name="Daum C."/>
            <person name="Ng V."/>
            <person name="Clum A."/>
            <person name="Steindorff A."/>
            <person name="Ohm R."/>
            <person name="Martin F."/>
            <person name="Silar P."/>
            <person name="Natvig D."/>
            <person name="Lalanne C."/>
            <person name="Gautier V."/>
            <person name="Ament-Velasquez S.L."/>
            <person name="Kruys A."/>
            <person name="Hutchinson M.I."/>
            <person name="Powell A.J."/>
            <person name="Barry K."/>
            <person name="Miller A.N."/>
            <person name="Grigoriev I.V."/>
            <person name="Debuchy R."/>
            <person name="Gladieux P."/>
            <person name="Thoren M.H."/>
            <person name="Johannesson H."/>
        </authorList>
    </citation>
    <scope>NUCLEOTIDE SEQUENCE</scope>
    <source>
        <strain evidence="2">CBS 606.72</strain>
    </source>
</reference>
<dbReference type="AlphaFoldDB" id="A0AA39WQW5"/>
<dbReference type="Pfam" id="PF24864">
    <property type="entry name" value="DUF7730"/>
    <property type="match status" value="1"/>
</dbReference>
<comment type="caution">
    <text evidence="2">The sequence shown here is derived from an EMBL/GenBank/DDBJ whole genome shotgun (WGS) entry which is preliminary data.</text>
</comment>
<protein>
    <recommendedName>
        <fullName evidence="1">DUF7730 domain-containing protein</fullName>
    </recommendedName>
</protein>